<protein>
    <submittedName>
        <fullName evidence="7">Uncharacterized protein</fullName>
    </submittedName>
</protein>
<proteinExistence type="predicted"/>
<dbReference type="SUPFAM" id="SSF48652">
    <property type="entry name" value="Tetraspanin"/>
    <property type="match status" value="1"/>
</dbReference>
<sequence length="517" mass="59828">MHRYVLHSLHGITLAPGASEAILRLSLRKSFTQNQIDVGYPGSYANEVFKIARSQQNNETVFDITKYILSLEEEKEITTRVLLPLPNVILTTLHYCLPLFLVLQFATFLAISVAMQGDDYWLRGWVIRDVSLKREWINRSSLAQTPLFRFVPIMREHVSLRSHLWYTWSLMVLIYLPLAIIHAIFVLEQKNEGPSITEFATTKTEERKLSLESTQGDVIPDLEDLTKEMKTTDQPPLKKNKYDNKGEGGDDNTTQIKPIQKKRKNLQHKYKVQRPLQALTLLLLVVSITLMSYSLYVTFRYSTYYAMESVWRDLITSWISSTMNEYYIGYPNQTDSETTDQRAKLNSLDEMHMTLGCCGASGYQDWQNVTKTIPLDEFRYLAYPPAKNTSTSVVPYSCCKWMEQSLFDICDHTSGDTNSIYTEGCTERLVYLIIYKWLQIHFWSLIAVNCLMIPQVLLYLGAFQPIAFYEQFRSIGKKTKAQKELAMRVAHQKKKKKAKASQDSPKEIHFPKHQNRG</sequence>
<feature type="region of interest" description="Disordered" evidence="5">
    <location>
        <begin position="491"/>
        <end position="517"/>
    </location>
</feature>
<dbReference type="KEGG" id="egl:EGR_04342"/>
<feature type="transmembrane region" description="Helical" evidence="6">
    <location>
        <begin position="95"/>
        <end position="115"/>
    </location>
</feature>
<dbReference type="RefSeq" id="XP_024351912.1">
    <property type="nucleotide sequence ID" value="XM_024493591.1"/>
</dbReference>
<dbReference type="AlphaFoldDB" id="W6UI02"/>
<dbReference type="InterPro" id="IPR008952">
    <property type="entry name" value="Tetraspanin_EC2_sf"/>
</dbReference>
<gene>
    <name evidence="7" type="ORF">EGR_04342</name>
</gene>
<dbReference type="CTD" id="36340057"/>
<accession>W6UI02</accession>
<evidence type="ECO:0000313" key="7">
    <source>
        <dbReference type="EMBL" id="EUB60716.1"/>
    </source>
</evidence>
<feature type="transmembrane region" description="Helical" evidence="6">
    <location>
        <begin position="278"/>
        <end position="299"/>
    </location>
</feature>
<dbReference type="InterPro" id="IPR018499">
    <property type="entry name" value="Tetraspanin/Peripherin"/>
</dbReference>
<dbReference type="OMA" id="DICDHTS"/>
<evidence type="ECO:0000256" key="3">
    <source>
        <dbReference type="ARBA" id="ARBA00022989"/>
    </source>
</evidence>
<evidence type="ECO:0000256" key="4">
    <source>
        <dbReference type="ARBA" id="ARBA00023136"/>
    </source>
</evidence>
<dbReference type="GeneID" id="36340057"/>
<evidence type="ECO:0000256" key="1">
    <source>
        <dbReference type="ARBA" id="ARBA00004141"/>
    </source>
</evidence>
<dbReference type="GO" id="GO:0016020">
    <property type="term" value="C:membrane"/>
    <property type="evidence" value="ECO:0007669"/>
    <property type="project" value="UniProtKB-SubCell"/>
</dbReference>
<dbReference type="Pfam" id="PF00335">
    <property type="entry name" value="Tetraspanin"/>
    <property type="match status" value="1"/>
</dbReference>
<evidence type="ECO:0000256" key="6">
    <source>
        <dbReference type="SAM" id="Phobius"/>
    </source>
</evidence>
<evidence type="ECO:0000256" key="5">
    <source>
        <dbReference type="SAM" id="MobiDB-lite"/>
    </source>
</evidence>
<organism evidence="7 8">
    <name type="scientific">Echinococcus granulosus</name>
    <name type="common">Hydatid tapeworm</name>
    <dbReference type="NCBI Taxonomy" id="6210"/>
    <lineage>
        <taxon>Eukaryota</taxon>
        <taxon>Metazoa</taxon>
        <taxon>Spiralia</taxon>
        <taxon>Lophotrochozoa</taxon>
        <taxon>Platyhelminthes</taxon>
        <taxon>Cestoda</taxon>
        <taxon>Eucestoda</taxon>
        <taxon>Cyclophyllidea</taxon>
        <taxon>Taeniidae</taxon>
        <taxon>Echinococcus</taxon>
        <taxon>Echinococcus granulosus group</taxon>
    </lineage>
</organism>
<keyword evidence="3 6" id="KW-1133">Transmembrane helix</keyword>
<dbReference type="OrthoDB" id="9993879at2759"/>
<keyword evidence="4 6" id="KW-0472">Membrane</keyword>
<keyword evidence="8" id="KW-1185">Reference proteome</keyword>
<feature type="transmembrane region" description="Helical" evidence="6">
    <location>
        <begin position="165"/>
        <end position="187"/>
    </location>
</feature>
<dbReference type="CDD" id="cd03127">
    <property type="entry name" value="tetraspanin_LEL"/>
    <property type="match status" value="1"/>
</dbReference>
<reference evidence="7 8" key="1">
    <citation type="journal article" date="2013" name="Nat. Genet.">
        <title>The genome of the hydatid tapeworm Echinococcus granulosus.</title>
        <authorList>
            <person name="Zheng H."/>
            <person name="Zhang W."/>
            <person name="Zhang L."/>
            <person name="Zhang Z."/>
            <person name="Li J."/>
            <person name="Lu G."/>
            <person name="Zhu Y."/>
            <person name="Wang Y."/>
            <person name="Huang Y."/>
            <person name="Liu J."/>
            <person name="Kang H."/>
            <person name="Chen J."/>
            <person name="Wang L."/>
            <person name="Chen A."/>
            <person name="Yu S."/>
            <person name="Gao Z."/>
            <person name="Jin L."/>
            <person name="Gu W."/>
            <person name="Wang Z."/>
            <person name="Zhao L."/>
            <person name="Shi B."/>
            <person name="Wen H."/>
            <person name="Lin R."/>
            <person name="Jones M.K."/>
            <person name="Brejova B."/>
            <person name="Vinar T."/>
            <person name="Zhao G."/>
            <person name="McManus D.P."/>
            <person name="Chen Z."/>
            <person name="Zhou Y."/>
            <person name="Wang S."/>
        </authorList>
    </citation>
    <scope>NUCLEOTIDE SEQUENCE [LARGE SCALE GENOMIC DNA]</scope>
</reference>
<feature type="transmembrane region" description="Helical" evidence="6">
    <location>
        <begin position="440"/>
        <end position="463"/>
    </location>
</feature>
<evidence type="ECO:0000313" key="8">
    <source>
        <dbReference type="Proteomes" id="UP000019149"/>
    </source>
</evidence>
<dbReference type="Gene3D" id="1.10.1450.10">
    <property type="entry name" value="Tetraspanin"/>
    <property type="match status" value="1"/>
</dbReference>
<feature type="region of interest" description="Disordered" evidence="5">
    <location>
        <begin position="229"/>
        <end position="258"/>
    </location>
</feature>
<name>W6UI02_ECHGR</name>
<comment type="subcellular location">
    <subcellularLocation>
        <location evidence="1">Membrane</location>
        <topology evidence="1">Multi-pass membrane protein</topology>
    </subcellularLocation>
</comment>
<dbReference type="Proteomes" id="UP000019149">
    <property type="component" value="Unassembled WGS sequence"/>
</dbReference>
<comment type="caution">
    <text evidence="7">The sequence shown here is derived from an EMBL/GenBank/DDBJ whole genome shotgun (WGS) entry which is preliminary data.</text>
</comment>
<keyword evidence="2 6" id="KW-0812">Transmembrane</keyword>
<evidence type="ECO:0000256" key="2">
    <source>
        <dbReference type="ARBA" id="ARBA00022692"/>
    </source>
</evidence>
<dbReference type="EMBL" id="APAU02000027">
    <property type="protein sequence ID" value="EUB60716.1"/>
    <property type="molecule type" value="Genomic_DNA"/>
</dbReference>